<dbReference type="EMBL" id="JBHSPW010000001">
    <property type="protein sequence ID" value="MFC5891291.1"/>
    <property type="molecule type" value="Genomic_DNA"/>
</dbReference>
<dbReference type="GO" id="GO:0051213">
    <property type="term" value="F:dioxygenase activity"/>
    <property type="evidence" value="ECO:0007669"/>
    <property type="project" value="UniProtKB-KW"/>
</dbReference>
<accession>A0ABW1FD29</accession>
<gene>
    <name evidence="8" type="ORF">ACFP3M_00410</name>
</gene>
<evidence type="ECO:0000256" key="2">
    <source>
        <dbReference type="ARBA" id="ARBA00008425"/>
    </source>
</evidence>
<keyword evidence="3" id="KW-0479">Metal-binding</keyword>
<evidence type="ECO:0000256" key="6">
    <source>
        <dbReference type="ARBA" id="ARBA00023194"/>
    </source>
</evidence>
<dbReference type="InterPro" id="IPR050411">
    <property type="entry name" value="AlphaKG_dependent_hydroxylases"/>
</dbReference>
<keyword evidence="4" id="KW-0560">Oxidoreductase</keyword>
<evidence type="ECO:0000256" key="5">
    <source>
        <dbReference type="ARBA" id="ARBA00023004"/>
    </source>
</evidence>
<keyword evidence="8" id="KW-0223">Dioxygenase</keyword>
<name>A0ABW1FD29_9ACTN</name>
<dbReference type="Pfam" id="PF02668">
    <property type="entry name" value="TauD"/>
    <property type="match status" value="1"/>
</dbReference>
<dbReference type="Gene3D" id="3.60.130.10">
    <property type="entry name" value="Clavaminate synthase-like"/>
    <property type="match status" value="1"/>
</dbReference>
<feature type="domain" description="TauD/TfdA-like" evidence="7">
    <location>
        <begin position="108"/>
        <end position="311"/>
    </location>
</feature>
<evidence type="ECO:0000313" key="9">
    <source>
        <dbReference type="Proteomes" id="UP001596241"/>
    </source>
</evidence>
<comment type="similarity">
    <text evidence="2">Belongs to the clavaminate synthase family.</text>
</comment>
<dbReference type="InterPro" id="IPR014503">
    <property type="entry name" value="Clavaminate_syn-like"/>
</dbReference>
<sequence>MTVHDLSAPPAKEGRTHQLELTGSEHRAVEELATDLAATPPQLLDHPSWLERARQLGAQLPSRLREAVRDYRHDPGVQGALLLRNLPTGGDTLPDTPSVKDSVERTATVAAATSALIGLALGELVAYREEKSGALVQNVVPVRGLESSQSNAGSAAELELHVENAFHPFRPDFVGLLCLRSDTVTRAGTRVASVRQALPLIDEADTKVLLQSRFVTAPPPSFRSGEGTWAHPVLDGSPDDPNICVDFNATTALDDEAAQVLERLRRTFGQVAQSVRLAPGEMVLVDNRVVLHGRDHFAPRYDGRDRWLQRIFVHLDNRRTRGHRTGNGAVMV</sequence>
<protein>
    <submittedName>
        <fullName evidence="8">TauD/TfdA family dioxygenase</fullName>
    </submittedName>
</protein>
<evidence type="ECO:0000259" key="7">
    <source>
        <dbReference type="Pfam" id="PF02668"/>
    </source>
</evidence>
<dbReference type="InterPro" id="IPR042098">
    <property type="entry name" value="TauD-like_sf"/>
</dbReference>
<comment type="caution">
    <text evidence="8">The sequence shown here is derived from an EMBL/GenBank/DDBJ whole genome shotgun (WGS) entry which is preliminary data.</text>
</comment>
<dbReference type="PIRSF" id="PIRSF019543">
    <property type="entry name" value="Clavaminate_syn"/>
    <property type="match status" value="1"/>
</dbReference>
<evidence type="ECO:0000256" key="1">
    <source>
        <dbReference type="ARBA" id="ARBA00001954"/>
    </source>
</evidence>
<evidence type="ECO:0000256" key="4">
    <source>
        <dbReference type="ARBA" id="ARBA00023002"/>
    </source>
</evidence>
<dbReference type="SUPFAM" id="SSF51197">
    <property type="entry name" value="Clavaminate synthase-like"/>
    <property type="match status" value="1"/>
</dbReference>
<dbReference type="PANTHER" id="PTHR10696:SF56">
    <property type="entry name" value="TAUD_TFDA-LIKE DOMAIN-CONTAINING PROTEIN"/>
    <property type="match status" value="1"/>
</dbReference>
<keyword evidence="5" id="KW-0408">Iron</keyword>
<reference evidence="9" key="1">
    <citation type="journal article" date="2019" name="Int. J. Syst. Evol. Microbiol.">
        <title>The Global Catalogue of Microorganisms (GCM) 10K type strain sequencing project: providing services to taxonomists for standard genome sequencing and annotation.</title>
        <authorList>
            <consortium name="The Broad Institute Genomics Platform"/>
            <consortium name="The Broad Institute Genome Sequencing Center for Infectious Disease"/>
            <person name="Wu L."/>
            <person name="Ma J."/>
        </authorList>
    </citation>
    <scope>NUCLEOTIDE SEQUENCE [LARGE SCALE GENOMIC DNA]</scope>
    <source>
        <strain evidence="9">CGMCC 1.15809</strain>
    </source>
</reference>
<proteinExistence type="inferred from homology"/>
<dbReference type="PANTHER" id="PTHR10696">
    <property type="entry name" value="GAMMA-BUTYROBETAINE HYDROXYLASE-RELATED"/>
    <property type="match status" value="1"/>
</dbReference>
<keyword evidence="9" id="KW-1185">Reference proteome</keyword>
<organism evidence="8 9">
    <name type="scientific">Streptomyces ramulosus</name>
    <dbReference type="NCBI Taxonomy" id="47762"/>
    <lineage>
        <taxon>Bacteria</taxon>
        <taxon>Bacillati</taxon>
        <taxon>Actinomycetota</taxon>
        <taxon>Actinomycetes</taxon>
        <taxon>Kitasatosporales</taxon>
        <taxon>Streptomycetaceae</taxon>
        <taxon>Streptomyces</taxon>
    </lineage>
</organism>
<dbReference type="Proteomes" id="UP001596241">
    <property type="component" value="Unassembled WGS sequence"/>
</dbReference>
<dbReference type="RefSeq" id="WP_345082267.1">
    <property type="nucleotide sequence ID" value="NZ_BAAAWG010000006.1"/>
</dbReference>
<evidence type="ECO:0000256" key="3">
    <source>
        <dbReference type="ARBA" id="ARBA00022723"/>
    </source>
</evidence>
<comment type="cofactor">
    <cofactor evidence="1">
        <name>Fe(2+)</name>
        <dbReference type="ChEBI" id="CHEBI:29033"/>
    </cofactor>
</comment>
<evidence type="ECO:0000313" key="8">
    <source>
        <dbReference type="EMBL" id="MFC5891291.1"/>
    </source>
</evidence>
<dbReference type="InterPro" id="IPR003819">
    <property type="entry name" value="TauD/TfdA-like"/>
</dbReference>
<keyword evidence="6" id="KW-0045">Antibiotic biosynthesis</keyword>